<dbReference type="AlphaFoldDB" id="A0A0M4CID7"/>
<protein>
    <recommendedName>
        <fullName evidence="6">Probable acetyl-CoA acetyltransferase</fullName>
        <ecNumber evidence="2">2.3.1.9</ecNumber>
    </recommendedName>
    <alternativeName>
        <fullName evidence="5">Acetoacetyl-CoA thiolase</fullName>
    </alternativeName>
</protein>
<sequence>MTDNKIVFLGGARTAVGTFGGTLAKVPTHELGAHAMKAALSRSNVPAEKIDEVIIGCVGQVGEEAFLARRIALKAGARDDSNAMTVNRLCGSGLQAVQSAALELRSGDSKYVVAGGAENMSLQPFLDYGARDGWRLGSRTLIDGTQSLVTDPFGNYPMGNTAEAVAAEFNVSRKDQDEFAAESQRRAAAAQEAGFFNEEIEAIEVKERHNTVIFDKDEHPRAGSTFEKLSTLRPAFIKDGTVTAGNSSGINDAAAALVMTTASTAHDDGLSPIGELVAFARAGIRPEIMGYAPKLATERVLEKAGLTTEDMDWIEVNEAFAAQAVAVVRDLGLDPEKVNPLGGAIALGHPVGATGSILTLRTLIQMKRTGGELGLITMCIGGGQAVAAIVRVLN</sequence>
<dbReference type="Proteomes" id="UP000068067">
    <property type="component" value="Chromosome"/>
</dbReference>
<feature type="domain" description="Thiolase C-terminal" evidence="10">
    <location>
        <begin position="271"/>
        <end position="391"/>
    </location>
</feature>
<feature type="active site" description="Acyl-thioester intermediate" evidence="7">
    <location>
        <position position="90"/>
    </location>
</feature>
<dbReference type="InterPro" id="IPR020615">
    <property type="entry name" value="Thiolase_acyl_enz_int_AS"/>
</dbReference>
<dbReference type="Pfam" id="PF00108">
    <property type="entry name" value="Thiolase_N"/>
    <property type="match status" value="1"/>
</dbReference>
<evidence type="ECO:0000256" key="4">
    <source>
        <dbReference type="ARBA" id="ARBA00023315"/>
    </source>
</evidence>
<evidence type="ECO:0000256" key="2">
    <source>
        <dbReference type="ARBA" id="ARBA00012705"/>
    </source>
</evidence>
<dbReference type="CDD" id="cd00751">
    <property type="entry name" value="thiolase"/>
    <property type="match status" value="1"/>
</dbReference>
<dbReference type="FunFam" id="3.40.47.10:FF:000010">
    <property type="entry name" value="Acetyl-CoA acetyltransferase (Thiolase)"/>
    <property type="match status" value="1"/>
</dbReference>
<dbReference type="NCBIfam" id="TIGR01930">
    <property type="entry name" value="AcCoA-C-Actrans"/>
    <property type="match status" value="1"/>
</dbReference>
<feature type="active site" description="Proton acceptor" evidence="7">
    <location>
        <position position="379"/>
    </location>
</feature>
<keyword evidence="12" id="KW-1185">Reference proteome</keyword>
<dbReference type="Gene3D" id="3.40.47.10">
    <property type="match status" value="2"/>
</dbReference>
<evidence type="ECO:0000256" key="8">
    <source>
        <dbReference type="RuleBase" id="RU003557"/>
    </source>
</evidence>
<evidence type="ECO:0000256" key="3">
    <source>
        <dbReference type="ARBA" id="ARBA00022679"/>
    </source>
</evidence>
<feature type="domain" description="Thiolase N-terminal" evidence="9">
    <location>
        <begin position="7"/>
        <end position="262"/>
    </location>
</feature>
<dbReference type="InterPro" id="IPR020616">
    <property type="entry name" value="Thiolase_N"/>
</dbReference>
<dbReference type="PROSITE" id="PS00737">
    <property type="entry name" value="THIOLASE_2"/>
    <property type="match status" value="1"/>
</dbReference>
<dbReference type="STRING" id="931089.CDES_13950"/>
<dbReference type="PROSITE" id="PS00098">
    <property type="entry name" value="THIOLASE_1"/>
    <property type="match status" value="1"/>
</dbReference>
<dbReference type="InterPro" id="IPR020617">
    <property type="entry name" value="Thiolase_C"/>
</dbReference>
<evidence type="ECO:0000259" key="10">
    <source>
        <dbReference type="Pfam" id="PF02803"/>
    </source>
</evidence>
<evidence type="ECO:0000313" key="11">
    <source>
        <dbReference type="EMBL" id="ALC07115.1"/>
    </source>
</evidence>
<evidence type="ECO:0000313" key="12">
    <source>
        <dbReference type="Proteomes" id="UP000068067"/>
    </source>
</evidence>
<feature type="active site" description="Proton acceptor" evidence="7">
    <location>
        <position position="349"/>
    </location>
</feature>
<dbReference type="InterPro" id="IPR020610">
    <property type="entry name" value="Thiolase_AS"/>
</dbReference>
<evidence type="ECO:0000256" key="1">
    <source>
        <dbReference type="ARBA" id="ARBA00010982"/>
    </source>
</evidence>
<reference evidence="11 12" key="1">
    <citation type="submission" date="2014-08" db="EMBL/GenBank/DDBJ databases">
        <title>Complete genome sequence of Corynebacterium deserti GIMN1.010 (=DSM 45689), isolated from desert sand in western China.</title>
        <authorList>
            <person name="Ruckert C."/>
            <person name="Albersmeier A."/>
            <person name="Kalinowski J."/>
        </authorList>
    </citation>
    <scope>NUCLEOTIDE SEQUENCE [LARGE SCALE GENOMIC DNA]</scope>
    <source>
        <strain evidence="11 12">GIMN1.010</strain>
    </source>
</reference>
<dbReference type="InterPro" id="IPR016039">
    <property type="entry name" value="Thiolase-like"/>
</dbReference>
<dbReference type="SUPFAM" id="SSF53901">
    <property type="entry name" value="Thiolase-like"/>
    <property type="match status" value="2"/>
</dbReference>
<dbReference type="KEGG" id="cdx:CDES_13950"/>
<dbReference type="GO" id="GO:0003985">
    <property type="term" value="F:acetyl-CoA C-acetyltransferase activity"/>
    <property type="evidence" value="ECO:0007669"/>
    <property type="project" value="UniProtKB-EC"/>
</dbReference>
<keyword evidence="3 8" id="KW-0808">Transferase</keyword>
<dbReference type="PATRIC" id="fig|931089.4.peg.2821"/>
<dbReference type="EC" id="2.3.1.9" evidence="2"/>
<gene>
    <name evidence="11" type="primary">thlA</name>
    <name evidence="11" type="ORF">CDES_13950</name>
</gene>
<keyword evidence="4 8" id="KW-0012">Acyltransferase</keyword>
<evidence type="ECO:0000256" key="5">
    <source>
        <dbReference type="ARBA" id="ARBA00030755"/>
    </source>
</evidence>
<dbReference type="PROSITE" id="PS00099">
    <property type="entry name" value="THIOLASE_3"/>
    <property type="match status" value="1"/>
</dbReference>
<dbReference type="EMBL" id="CP009220">
    <property type="protein sequence ID" value="ALC07115.1"/>
    <property type="molecule type" value="Genomic_DNA"/>
</dbReference>
<dbReference type="Pfam" id="PF02803">
    <property type="entry name" value="Thiolase_C"/>
    <property type="match status" value="1"/>
</dbReference>
<dbReference type="PIRSF" id="PIRSF000429">
    <property type="entry name" value="Ac-CoA_Ac_transf"/>
    <property type="match status" value="1"/>
</dbReference>
<comment type="similarity">
    <text evidence="1 8">Belongs to the thiolase-like superfamily. Thiolase family.</text>
</comment>
<dbReference type="InterPro" id="IPR020613">
    <property type="entry name" value="Thiolase_CS"/>
</dbReference>
<evidence type="ECO:0000256" key="7">
    <source>
        <dbReference type="PIRSR" id="PIRSR000429-1"/>
    </source>
</evidence>
<evidence type="ECO:0000256" key="6">
    <source>
        <dbReference type="ARBA" id="ARBA00040529"/>
    </source>
</evidence>
<dbReference type="InterPro" id="IPR002155">
    <property type="entry name" value="Thiolase"/>
</dbReference>
<dbReference type="PANTHER" id="PTHR18919:SF107">
    <property type="entry name" value="ACETYL-COA ACETYLTRANSFERASE, CYTOSOLIC"/>
    <property type="match status" value="1"/>
</dbReference>
<organism evidence="11 12">
    <name type="scientific">Corynebacterium deserti GIMN1.010</name>
    <dbReference type="NCBI Taxonomy" id="931089"/>
    <lineage>
        <taxon>Bacteria</taxon>
        <taxon>Bacillati</taxon>
        <taxon>Actinomycetota</taxon>
        <taxon>Actinomycetes</taxon>
        <taxon>Mycobacteriales</taxon>
        <taxon>Corynebacteriaceae</taxon>
        <taxon>Corynebacterium</taxon>
    </lineage>
</organism>
<proteinExistence type="inferred from homology"/>
<dbReference type="PANTHER" id="PTHR18919">
    <property type="entry name" value="ACETYL-COA C-ACYLTRANSFERASE"/>
    <property type="match status" value="1"/>
</dbReference>
<accession>A0A0M4CID7</accession>
<name>A0A0M4CID7_9CORY</name>
<evidence type="ECO:0000259" key="9">
    <source>
        <dbReference type="Pfam" id="PF00108"/>
    </source>
</evidence>